<dbReference type="EMBL" id="PFDW01000073">
    <property type="protein sequence ID" value="PJE57898.1"/>
    <property type="molecule type" value="Genomic_DNA"/>
</dbReference>
<evidence type="ECO:0000313" key="9">
    <source>
        <dbReference type="Proteomes" id="UP000231450"/>
    </source>
</evidence>
<dbReference type="InterPro" id="IPR001937">
    <property type="entry name" value="GalP_UDPtransf1"/>
</dbReference>
<dbReference type="PIRSF" id="PIRSF000808">
    <property type="entry name" value="GalT"/>
    <property type="match status" value="1"/>
</dbReference>
<feature type="binding site" evidence="6">
    <location>
        <position position="51"/>
    </location>
    <ligand>
        <name>Zn(2+)</name>
        <dbReference type="ChEBI" id="CHEBI:29105"/>
    </ligand>
</feature>
<keyword evidence="3" id="KW-0119">Carbohydrate metabolism</keyword>
<dbReference type="PANTHER" id="PTHR42763:SF2">
    <property type="entry name" value="ADP-GLUCOSE PHOSPHORYLASE"/>
    <property type="match status" value="1"/>
</dbReference>
<accession>A0A2M8KDA3</accession>
<keyword evidence="6" id="KW-0862">Zinc</keyword>
<comment type="cofactor">
    <cofactor evidence="6">
        <name>Zn(2+)</name>
        <dbReference type="ChEBI" id="CHEBI:29105"/>
    </cofactor>
    <text evidence="6">Binds 1 zinc ion per subunit.</text>
</comment>
<dbReference type="Gene3D" id="3.30.428.10">
    <property type="entry name" value="HIT-like"/>
    <property type="match status" value="2"/>
</dbReference>
<keyword evidence="6" id="KW-0479">Metal-binding</keyword>
<evidence type="ECO:0000256" key="5">
    <source>
        <dbReference type="PIRSR" id="PIRSR000808-1"/>
    </source>
</evidence>
<evidence type="ECO:0000313" key="8">
    <source>
        <dbReference type="EMBL" id="PJE57898.1"/>
    </source>
</evidence>
<dbReference type="GO" id="GO:0008108">
    <property type="term" value="F:UDP-glucose:hexose-1-phosphate uridylyltransferase activity"/>
    <property type="evidence" value="ECO:0007669"/>
    <property type="project" value="UniProtKB-UniRule"/>
</dbReference>
<evidence type="ECO:0000256" key="6">
    <source>
        <dbReference type="PIRSR" id="PIRSR000808-3"/>
    </source>
</evidence>
<evidence type="ECO:0000256" key="1">
    <source>
        <dbReference type="ARBA" id="ARBA00022679"/>
    </source>
</evidence>
<feature type="active site" description="Tele-UMP-histidine intermediate" evidence="5">
    <location>
        <position position="169"/>
    </location>
</feature>
<dbReference type="SUPFAM" id="SSF54197">
    <property type="entry name" value="HIT-like"/>
    <property type="match status" value="2"/>
</dbReference>
<organism evidence="8 9">
    <name type="scientific">Candidatus Portnoybacteria bacterium CG10_big_fil_rev_8_21_14_0_10_36_7</name>
    <dbReference type="NCBI Taxonomy" id="1974812"/>
    <lineage>
        <taxon>Bacteria</taxon>
        <taxon>Candidatus Portnoyibacteriota</taxon>
    </lineage>
</organism>
<dbReference type="InterPro" id="IPR005849">
    <property type="entry name" value="GalP_Utransf_N"/>
</dbReference>
<dbReference type="InterPro" id="IPR053177">
    <property type="entry name" value="ADP-glucose_phosphorylase"/>
</dbReference>
<dbReference type="EC" id="2.7.7.12" evidence="4"/>
<evidence type="ECO:0000256" key="3">
    <source>
        <dbReference type="ARBA" id="ARBA00023277"/>
    </source>
</evidence>
<dbReference type="GO" id="GO:0008270">
    <property type="term" value="F:zinc ion binding"/>
    <property type="evidence" value="ECO:0007669"/>
    <property type="project" value="InterPro"/>
</dbReference>
<protein>
    <recommendedName>
        <fullName evidence="4">Galactose-1-phosphate uridylyltransferase</fullName>
        <ecNumber evidence="4">2.7.7.12</ecNumber>
    </recommendedName>
</protein>
<feature type="binding site" evidence="6">
    <location>
        <position position="167"/>
    </location>
    <ligand>
        <name>Zn(2+)</name>
        <dbReference type="ChEBI" id="CHEBI:29105"/>
    </ligand>
</feature>
<gene>
    <name evidence="8" type="primary">galT</name>
    <name evidence="8" type="ORF">COU81_03615</name>
</gene>
<feature type="binding site" evidence="6">
    <location>
        <position position="54"/>
    </location>
    <ligand>
        <name>Zn(2+)</name>
        <dbReference type="ChEBI" id="CHEBI:29105"/>
    </ligand>
</feature>
<evidence type="ECO:0000259" key="7">
    <source>
        <dbReference type="Pfam" id="PF01087"/>
    </source>
</evidence>
<feature type="domain" description="Galactose-1-phosphate uridyl transferase N-terminal" evidence="7">
    <location>
        <begin position="9"/>
        <end position="174"/>
    </location>
</feature>
<keyword evidence="2 8" id="KW-0548">Nucleotidyltransferase</keyword>
<dbReference type="Pfam" id="PF01087">
    <property type="entry name" value="GalP_UDP_transf"/>
    <property type="match status" value="1"/>
</dbReference>
<dbReference type="AlphaFoldDB" id="A0A2M8KDA3"/>
<comment type="caution">
    <text evidence="8">The sequence shown here is derived from an EMBL/GenBank/DDBJ whole genome shotgun (WGS) entry which is preliminary data.</text>
</comment>
<dbReference type="InterPro" id="IPR036265">
    <property type="entry name" value="HIT-like_sf"/>
</dbReference>
<dbReference type="GO" id="GO:0006012">
    <property type="term" value="P:galactose metabolic process"/>
    <property type="evidence" value="ECO:0007669"/>
    <property type="project" value="UniProtKB-UniRule"/>
</dbReference>
<dbReference type="Proteomes" id="UP000231450">
    <property type="component" value="Unassembled WGS sequence"/>
</dbReference>
<evidence type="ECO:0000256" key="2">
    <source>
        <dbReference type="ARBA" id="ARBA00022695"/>
    </source>
</evidence>
<evidence type="ECO:0000256" key="4">
    <source>
        <dbReference type="NCBIfam" id="TIGR00209"/>
    </source>
</evidence>
<dbReference type="PANTHER" id="PTHR42763">
    <property type="entry name" value="ADP-GLUCOSE PHOSPHORYLASE"/>
    <property type="match status" value="1"/>
</dbReference>
<proteinExistence type="predicted"/>
<name>A0A2M8KDA3_9BACT</name>
<sequence>MDKGQVEKHYSQLRLDPVSNDWVVIAVGRAMRPEDFSKNKREKIDVSEADCVFCNIATQSAPVLEYKNEKDEWQLVVIPNKYPAFSVGNELRKEQQGPYETMNAIGHHEVIIIRDHKKTIAEMSTSEVKLIIDAYQSRYLSLKDKKFVNYISIFNNYGKEAGASIVHPHSQLMAIPIIDPDLNRSLEGSKKYMDKHGQCVHCAMIEWDITDKKRIVFENKEFVVLCPFASRSSFEVRIYPKVHSAYFEKIDDQNKQSLAEALREAIQRIFEVLGDPAYNFFLHTAPCDGGVHDHYHWHLEIMPKTGTWAGFELGTGIEISTLEPDKAAEFLRLEKNV</sequence>
<feature type="binding site" evidence="6">
    <location>
        <position position="116"/>
    </location>
    <ligand>
        <name>Zn(2+)</name>
        <dbReference type="ChEBI" id="CHEBI:29105"/>
    </ligand>
</feature>
<reference evidence="9" key="1">
    <citation type="submission" date="2017-09" db="EMBL/GenBank/DDBJ databases">
        <title>Depth-based differentiation of microbial function through sediment-hosted aquifers and enrichment of novel symbionts in the deep terrestrial subsurface.</title>
        <authorList>
            <person name="Probst A.J."/>
            <person name="Ladd B."/>
            <person name="Jarett J.K."/>
            <person name="Geller-Mcgrath D.E."/>
            <person name="Sieber C.M.K."/>
            <person name="Emerson J.B."/>
            <person name="Anantharaman K."/>
            <person name="Thomas B.C."/>
            <person name="Malmstrom R."/>
            <person name="Stieglmeier M."/>
            <person name="Klingl A."/>
            <person name="Woyke T."/>
            <person name="Ryan C.M."/>
            <person name="Banfield J.F."/>
        </authorList>
    </citation>
    <scope>NUCLEOTIDE SEQUENCE [LARGE SCALE GENOMIC DNA]</scope>
</reference>
<dbReference type="NCBIfam" id="TIGR00209">
    <property type="entry name" value="galT_1"/>
    <property type="match status" value="1"/>
</dbReference>
<keyword evidence="1 8" id="KW-0808">Transferase</keyword>